<dbReference type="EMBL" id="ABWP01000089">
    <property type="protein sequence ID" value="EEA84117.1"/>
    <property type="molecule type" value="Genomic_DNA"/>
</dbReference>
<dbReference type="AlphaFoldDB" id="B6G279"/>
<gene>
    <name evidence="1" type="ORF">CLOHIR_02241</name>
</gene>
<name>B6G279_PEPHT</name>
<accession>B6G279</accession>
<reference evidence="1 2" key="2">
    <citation type="submission" date="2008-10" db="EMBL/GenBank/DDBJ databases">
        <title>Draft genome sequence of Clostridium hiranonis (DSM 13275).</title>
        <authorList>
            <person name="Sudarsanam P."/>
            <person name="Ley R."/>
            <person name="Guruge J."/>
            <person name="Turnbaugh P.J."/>
            <person name="Mahowald M."/>
            <person name="Liep D."/>
            <person name="Gordon J."/>
        </authorList>
    </citation>
    <scope>NUCLEOTIDE SEQUENCE [LARGE SCALE GENOMIC DNA]</scope>
    <source>
        <strain evidence="1 2">DSM 13275</strain>
    </source>
</reference>
<dbReference type="HOGENOM" id="CLU_3166440_0_0_9"/>
<dbReference type="Proteomes" id="UP000003178">
    <property type="component" value="Unassembled WGS sequence"/>
</dbReference>
<evidence type="ECO:0000313" key="2">
    <source>
        <dbReference type="Proteomes" id="UP000003178"/>
    </source>
</evidence>
<keyword evidence="2" id="KW-1185">Reference proteome</keyword>
<sequence length="47" mass="5812">MTDCYFCNFLLDVLYCYNIDKDKDINKDLQDISKLSIKRRYEKWQIV</sequence>
<protein>
    <submittedName>
        <fullName evidence="1">Uncharacterized protein</fullName>
    </submittedName>
</protein>
<reference evidence="1 2" key="1">
    <citation type="submission" date="2008-09" db="EMBL/GenBank/DDBJ databases">
        <authorList>
            <person name="Fulton L."/>
            <person name="Clifton S."/>
            <person name="Fulton B."/>
            <person name="Xu J."/>
            <person name="Minx P."/>
            <person name="Pepin K.H."/>
            <person name="Johnson M."/>
            <person name="Thiruvilangam P."/>
            <person name="Bhonagiri V."/>
            <person name="Nash W.E."/>
            <person name="Mardis E.R."/>
            <person name="Wilson R.K."/>
        </authorList>
    </citation>
    <scope>NUCLEOTIDE SEQUENCE [LARGE SCALE GENOMIC DNA]</scope>
    <source>
        <strain evidence="1 2">DSM 13275</strain>
    </source>
</reference>
<proteinExistence type="predicted"/>
<evidence type="ECO:0000313" key="1">
    <source>
        <dbReference type="EMBL" id="EEA84117.1"/>
    </source>
</evidence>
<organism evidence="1 2">
    <name type="scientific">Peptacetobacter hiranonis (strain DSM 13275 / JCM 10541 / KCTC 15199 / TO-931)</name>
    <name type="common">Clostridium hiranonis</name>
    <dbReference type="NCBI Taxonomy" id="500633"/>
    <lineage>
        <taxon>Bacteria</taxon>
        <taxon>Bacillati</taxon>
        <taxon>Bacillota</taxon>
        <taxon>Clostridia</taxon>
        <taxon>Peptostreptococcales</taxon>
        <taxon>Peptostreptococcaceae</taxon>
        <taxon>Peptacetobacter</taxon>
    </lineage>
</organism>
<comment type="caution">
    <text evidence="1">The sequence shown here is derived from an EMBL/GenBank/DDBJ whole genome shotgun (WGS) entry which is preliminary data.</text>
</comment>